<dbReference type="Pfam" id="PF04389">
    <property type="entry name" value="Peptidase_M28"/>
    <property type="match status" value="1"/>
</dbReference>
<dbReference type="EMBL" id="NDIQ01000001">
    <property type="protein sequence ID" value="PRT53569.1"/>
    <property type="molecule type" value="Genomic_DNA"/>
</dbReference>
<evidence type="ECO:0000313" key="13">
    <source>
        <dbReference type="Proteomes" id="UP000238350"/>
    </source>
</evidence>
<dbReference type="OrthoDB" id="2214at2759"/>
<evidence type="ECO:0000256" key="9">
    <source>
        <dbReference type="RuleBase" id="RU361240"/>
    </source>
</evidence>
<dbReference type="EC" id="3.4.-.-" evidence="9"/>
<keyword evidence="13" id="KW-1185">Reference proteome</keyword>
<sequence length="376" mass="41816">MKSVIALAFVCGAFAGSFEPAVVQQAMGASEPDRILETAPGVRKSYTFNEMLALKRDGVTFMDVTDFPLEFGSLNVAADVNYPSKVYYKEMIQELSGNLSKAELESTLTKLTSFYTRYCKSETGLESSLWLRDQVADIVSQSARDDIDIELVDHDWPQKSLVARFRGSKTTDTVVVGAHQDSINLLLPNILPAPGADDDGSGTVTTLEVFRVLAYSGYEPENTVEFHWYSAEEVGLWGSQDIFERYSKEDRVVKAMLQQDMTGYSAGNFESLGHDALSVITDFVDERLTNYIKLLIDNYCDIPYVESTCGYACSDHASASKFGYPSAFVIESALDTSDKYIHSINDKIEHLSFDHMLQHAKLTLSYAFELGFASFD</sequence>
<dbReference type="GO" id="GO:0046872">
    <property type="term" value="F:metal ion binding"/>
    <property type="evidence" value="ECO:0007669"/>
    <property type="project" value="UniProtKB-KW"/>
</dbReference>
<dbReference type="RefSeq" id="XP_024663515.1">
    <property type="nucleotide sequence ID" value="XM_024807747.1"/>
</dbReference>
<feature type="domain" description="Peptidase M28" evidence="11">
    <location>
        <begin position="161"/>
        <end position="366"/>
    </location>
</feature>
<keyword evidence="7 9" id="KW-0862">Zinc</keyword>
<dbReference type="GO" id="GO:0006508">
    <property type="term" value="P:proteolysis"/>
    <property type="evidence" value="ECO:0007669"/>
    <property type="project" value="UniProtKB-KW"/>
</dbReference>
<comment type="similarity">
    <text evidence="8">Belongs to the peptidase M28 family. M28E subfamily.</text>
</comment>
<comment type="cofactor">
    <cofactor evidence="1">
        <name>Zn(2+)</name>
        <dbReference type="ChEBI" id="CHEBI:29105"/>
    </cofactor>
</comment>
<evidence type="ECO:0000256" key="4">
    <source>
        <dbReference type="ARBA" id="ARBA00022723"/>
    </source>
</evidence>
<dbReference type="PROSITE" id="PS00018">
    <property type="entry name" value="EF_HAND_1"/>
    <property type="match status" value="1"/>
</dbReference>
<dbReference type="GO" id="GO:0004177">
    <property type="term" value="F:aminopeptidase activity"/>
    <property type="evidence" value="ECO:0007669"/>
    <property type="project" value="UniProtKB-KW"/>
</dbReference>
<keyword evidence="3 9" id="KW-0645">Protease</keyword>
<dbReference type="InterPro" id="IPR007484">
    <property type="entry name" value="Peptidase_M28"/>
</dbReference>
<dbReference type="GeneID" id="36514938"/>
<keyword evidence="4 9" id="KW-0479">Metal-binding</keyword>
<name>A0A2T0FF24_9ASCO</name>
<feature type="signal peptide" evidence="10">
    <location>
        <begin position="1"/>
        <end position="15"/>
    </location>
</feature>
<comment type="caution">
    <text evidence="12">The sequence shown here is derived from an EMBL/GenBank/DDBJ whole genome shotgun (WGS) entry which is preliminary data.</text>
</comment>
<keyword evidence="5 10" id="KW-0732">Signal</keyword>
<dbReference type="FunFam" id="3.40.630.10:FF:000042">
    <property type="entry name" value="Peptide hydrolase"/>
    <property type="match status" value="1"/>
</dbReference>
<dbReference type="PANTHER" id="PTHR12147:SF56">
    <property type="entry name" value="AMINOPEPTIDASE YDR415C-RELATED"/>
    <property type="match status" value="1"/>
</dbReference>
<evidence type="ECO:0000259" key="11">
    <source>
        <dbReference type="Pfam" id="PF04389"/>
    </source>
</evidence>
<evidence type="ECO:0000256" key="10">
    <source>
        <dbReference type="SAM" id="SignalP"/>
    </source>
</evidence>
<dbReference type="SUPFAM" id="SSF53187">
    <property type="entry name" value="Zn-dependent exopeptidases"/>
    <property type="match status" value="1"/>
</dbReference>
<dbReference type="AlphaFoldDB" id="A0A2T0FF24"/>
<evidence type="ECO:0000256" key="1">
    <source>
        <dbReference type="ARBA" id="ARBA00001947"/>
    </source>
</evidence>
<proteinExistence type="inferred from homology"/>
<dbReference type="Gene3D" id="3.40.630.10">
    <property type="entry name" value="Zn peptidases"/>
    <property type="match status" value="1"/>
</dbReference>
<dbReference type="InterPro" id="IPR018247">
    <property type="entry name" value="EF_Hand_1_Ca_BS"/>
</dbReference>
<keyword evidence="6 9" id="KW-0378">Hydrolase</keyword>
<evidence type="ECO:0000256" key="7">
    <source>
        <dbReference type="ARBA" id="ARBA00022833"/>
    </source>
</evidence>
<accession>A0A2T0FF24</accession>
<dbReference type="Proteomes" id="UP000238350">
    <property type="component" value="Unassembled WGS sequence"/>
</dbReference>
<reference evidence="12 13" key="1">
    <citation type="submission" date="2017-04" db="EMBL/GenBank/DDBJ databases">
        <title>Genome sequencing of [Candida] sorbophila.</title>
        <authorList>
            <person name="Ahn J.O."/>
        </authorList>
    </citation>
    <scope>NUCLEOTIDE SEQUENCE [LARGE SCALE GENOMIC DNA]</scope>
    <source>
        <strain evidence="12 13">DS02</strain>
    </source>
</reference>
<dbReference type="InterPro" id="IPR045175">
    <property type="entry name" value="M28_fam"/>
</dbReference>
<dbReference type="STRING" id="45607.A0A2T0FF24"/>
<dbReference type="CDD" id="cd03879">
    <property type="entry name" value="M28_AAP"/>
    <property type="match status" value="1"/>
</dbReference>
<dbReference type="GO" id="GO:0008235">
    <property type="term" value="F:metalloexopeptidase activity"/>
    <property type="evidence" value="ECO:0007669"/>
    <property type="project" value="InterPro"/>
</dbReference>
<evidence type="ECO:0000313" key="12">
    <source>
        <dbReference type="EMBL" id="PRT53569.1"/>
    </source>
</evidence>
<evidence type="ECO:0000256" key="2">
    <source>
        <dbReference type="ARBA" id="ARBA00022438"/>
    </source>
</evidence>
<organism evidence="12 13">
    <name type="scientific">Wickerhamiella sorbophila</name>
    <dbReference type="NCBI Taxonomy" id="45607"/>
    <lineage>
        <taxon>Eukaryota</taxon>
        <taxon>Fungi</taxon>
        <taxon>Dikarya</taxon>
        <taxon>Ascomycota</taxon>
        <taxon>Saccharomycotina</taxon>
        <taxon>Dipodascomycetes</taxon>
        <taxon>Dipodascales</taxon>
        <taxon>Trichomonascaceae</taxon>
        <taxon>Wickerhamiella</taxon>
    </lineage>
</organism>
<protein>
    <recommendedName>
        <fullName evidence="9">Peptide hydrolase</fullName>
        <ecNumber evidence="9">3.4.-.-</ecNumber>
    </recommendedName>
</protein>
<evidence type="ECO:0000256" key="8">
    <source>
        <dbReference type="ARBA" id="ARBA00043962"/>
    </source>
</evidence>
<dbReference type="PANTHER" id="PTHR12147">
    <property type="entry name" value="METALLOPEPTIDASE M28 FAMILY MEMBER"/>
    <property type="match status" value="1"/>
</dbReference>
<gene>
    <name evidence="12" type="ORF">B9G98_01189</name>
</gene>
<evidence type="ECO:0000256" key="5">
    <source>
        <dbReference type="ARBA" id="ARBA00022729"/>
    </source>
</evidence>
<feature type="chain" id="PRO_5015723541" description="Peptide hydrolase" evidence="10">
    <location>
        <begin position="16"/>
        <end position="376"/>
    </location>
</feature>
<evidence type="ECO:0000256" key="3">
    <source>
        <dbReference type="ARBA" id="ARBA00022670"/>
    </source>
</evidence>
<keyword evidence="2 12" id="KW-0031">Aminopeptidase</keyword>
<evidence type="ECO:0000256" key="6">
    <source>
        <dbReference type="ARBA" id="ARBA00022801"/>
    </source>
</evidence>